<evidence type="ECO:0000313" key="7">
    <source>
        <dbReference type="Proteomes" id="UP000502823"/>
    </source>
</evidence>
<comment type="similarity">
    <text evidence="1">Belongs to the IPP transferase family.</text>
</comment>
<dbReference type="SMART" id="SM00451">
    <property type="entry name" value="ZnF_U1"/>
    <property type="match status" value="1"/>
</dbReference>
<comment type="caution">
    <text evidence="6">The sequence shown here is derived from an EMBL/GenBank/DDBJ whole genome shotgun (WGS) entry which is preliminary data.</text>
</comment>
<dbReference type="GO" id="GO:0005524">
    <property type="term" value="F:ATP binding"/>
    <property type="evidence" value="ECO:0007669"/>
    <property type="project" value="UniProtKB-KW"/>
</dbReference>
<dbReference type="InParanoid" id="A0A6L2Q882"/>
<evidence type="ECO:0000256" key="2">
    <source>
        <dbReference type="ARBA" id="ARBA00022679"/>
    </source>
</evidence>
<dbReference type="PANTHER" id="PTHR11088:SF89">
    <property type="entry name" value="TRNA DIMETHYLALLYLTRANSFERASE"/>
    <property type="match status" value="1"/>
</dbReference>
<dbReference type="SUPFAM" id="SSF52540">
    <property type="entry name" value="P-loop containing nucleoside triphosphate hydrolases"/>
    <property type="match status" value="2"/>
</dbReference>
<organism evidence="6 7">
    <name type="scientific">Coptotermes formosanus</name>
    <name type="common">Formosan subterranean termite</name>
    <dbReference type="NCBI Taxonomy" id="36987"/>
    <lineage>
        <taxon>Eukaryota</taxon>
        <taxon>Metazoa</taxon>
        <taxon>Ecdysozoa</taxon>
        <taxon>Arthropoda</taxon>
        <taxon>Hexapoda</taxon>
        <taxon>Insecta</taxon>
        <taxon>Pterygota</taxon>
        <taxon>Neoptera</taxon>
        <taxon>Polyneoptera</taxon>
        <taxon>Dictyoptera</taxon>
        <taxon>Blattodea</taxon>
        <taxon>Blattoidea</taxon>
        <taxon>Termitoidae</taxon>
        <taxon>Rhinotermitidae</taxon>
        <taxon>Coptotermes</taxon>
    </lineage>
</organism>
<dbReference type="HAMAP" id="MF_00185">
    <property type="entry name" value="IPP_trans"/>
    <property type="match status" value="1"/>
</dbReference>
<dbReference type="InterPro" id="IPR039657">
    <property type="entry name" value="Dimethylallyltransferase"/>
</dbReference>
<keyword evidence="7" id="KW-1185">Reference proteome</keyword>
<dbReference type="PROSITE" id="PS00028">
    <property type="entry name" value="ZINC_FINGER_C2H2_1"/>
    <property type="match status" value="1"/>
</dbReference>
<dbReference type="Gene3D" id="1.10.20.140">
    <property type="match status" value="1"/>
</dbReference>
<dbReference type="Pfam" id="PF01715">
    <property type="entry name" value="IPPT"/>
    <property type="match status" value="2"/>
</dbReference>
<gene>
    <name evidence="6" type="ORF">Cfor_06651</name>
</gene>
<dbReference type="GO" id="GO:0003676">
    <property type="term" value="F:nucleic acid binding"/>
    <property type="evidence" value="ECO:0007669"/>
    <property type="project" value="InterPro"/>
</dbReference>
<dbReference type="SUPFAM" id="SSF57667">
    <property type="entry name" value="beta-beta-alpha zinc fingers"/>
    <property type="match status" value="1"/>
</dbReference>
<keyword evidence="2" id="KW-0808">Transferase</keyword>
<dbReference type="Gene3D" id="3.30.160.60">
    <property type="entry name" value="Classic Zinc Finger"/>
    <property type="match status" value="1"/>
</dbReference>
<dbReference type="InterPro" id="IPR018022">
    <property type="entry name" value="IPT"/>
</dbReference>
<dbReference type="GO" id="GO:0008270">
    <property type="term" value="F:zinc ion binding"/>
    <property type="evidence" value="ECO:0007669"/>
    <property type="project" value="InterPro"/>
</dbReference>
<dbReference type="GO" id="GO:0005739">
    <property type="term" value="C:mitochondrion"/>
    <property type="evidence" value="ECO:0007669"/>
    <property type="project" value="TreeGrafter"/>
</dbReference>
<evidence type="ECO:0000313" key="6">
    <source>
        <dbReference type="EMBL" id="GFG40614.1"/>
    </source>
</evidence>
<reference evidence="7" key="1">
    <citation type="submission" date="2020-01" db="EMBL/GenBank/DDBJ databases">
        <title>Draft genome sequence of the Termite Coptotermes fromosanus.</title>
        <authorList>
            <person name="Itakura S."/>
            <person name="Yosikawa Y."/>
            <person name="Umezawa K."/>
        </authorList>
    </citation>
    <scope>NUCLEOTIDE SEQUENCE [LARGE SCALE GENOMIC DNA]</scope>
</reference>
<dbReference type="Gene3D" id="3.40.50.300">
    <property type="entry name" value="P-loop containing nucleotide triphosphate hydrolases"/>
    <property type="match status" value="1"/>
</dbReference>
<dbReference type="Pfam" id="PF12874">
    <property type="entry name" value="zf-met"/>
    <property type="match status" value="1"/>
</dbReference>
<feature type="domain" description="C2H2-type" evidence="5">
    <location>
        <begin position="443"/>
        <end position="465"/>
    </location>
</feature>
<dbReference type="InterPro" id="IPR027417">
    <property type="entry name" value="P-loop_NTPase"/>
</dbReference>
<dbReference type="InterPro" id="IPR013087">
    <property type="entry name" value="Znf_C2H2_type"/>
</dbReference>
<dbReference type="EMBL" id="BLKM01002316">
    <property type="protein sequence ID" value="GFG40614.1"/>
    <property type="molecule type" value="Genomic_DNA"/>
</dbReference>
<keyword evidence="3" id="KW-0547">Nucleotide-binding</keyword>
<proteinExistence type="inferred from homology"/>
<evidence type="ECO:0000256" key="3">
    <source>
        <dbReference type="ARBA" id="ARBA00022741"/>
    </source>
</evidence>
<dbReference type="FunCoup" id="A0A6L2Q882">
    <property type="interactions" value="1932"/>
</dbReference>
<accession>A0A6L2Q882</accession>
<protein>
    <recommendedName>
        <fullName evidence="5">C2H2-type domain-containing protein</fullName>
    </recommendedName>
</protein>
<dbReference type="InterPro" id="IPR036236">
    <property type="entry name" value="Znf_C2H2_sf"/>
</dbReference>
<dbReference type="Proteomes" id="UP000502823">
    <property type="component" value="Unassembled WGS sequence"/>
</dbReference>
<name>A0A6L2Q882_COPFO</name>
<dbReference type="PANTHER" id="PTHR11088">
    <property type="entry name" value="TRNA DIMETHYLALLYLTRANSFERASE"/>
    <property type="match status" value="1"/>
</dbReference>
<dbReference type="PROSITE" id="PS51257">
    <property type="entry name" value="PROKAR_LIPOPROTEIN"/>
    <property type="match status" value="1"/>
</dbReference>
<evidence type="ECO:0000256" key="4">
    <source>
        <dbReference type="ARBA" id="ARBA00022840"/>
    </source>
</evidence>
<evidence type="ECO:0000259" key="5">
    <source>
        <dbReference type="PROSITE" id="PS00028"/>
    </source>
</evidence>
<dbReference type="GO" id="GO:0052381">
    <property type="term" value="F:tRNA dimethylallyltransferase activity"/>
    <property type="evidence" value="ECO:0007669"/>
    <property type="project" value="InterPro"/>
</dbReference>
<keyword evidence="4" id="KW-0067">ATP-binding</keyword>
<evidence type="ECO:0000256" key="1">
    <source>
        <dbReference type="ARBA" id="ARBA00005842"/>
    </source>
</evidence>
<sequence>MADCGEREMSSRVPVIVILGATGCGKSKLGIEIARRFGGEILSADSMQVYKGLDIVTNKVTPEEKCLAPHHLLDIVEPLQRFTVLDFRNRAVPIIDRLIQNGKLPVIVGGTNYYIESLLWKVLVEEDESSLGIRKQVKSASNEVCLDDKRQRVQADSELVYERDRRRMQEARSQEDLESKNLSVQGDLVDLLDEAALEHVPSSHLYEKLQAVDPDMAQGLHPNNKRKIIRSLQVYAQTSRTHSAILREQRSADGGSELGGPLRYPYSCILWLQCEQEVLDERLHLRVDAMLEQGLLKELLDFHRLYNEERLATSTEADYTKGIFQAIGFKEFHQYLLLSEEDRNSEKGSKFFHAGVDALKLVTKRYARRQLRWINNRFLRKTSRQVPPVYGLDATDPYFWNERVLGPAFKIVESYLEGQKPDGVEPLPVTEQSVKNELKTKHCDICDRMFVGDIQWNDHLRSKKHRRMLKRKQVL</sequence>
<dbReference type="GO" id="GO:0006400">
    <property type="term" value="P:tRNA modification"/>
    <property type="evidence" value="ECO:0007669"/>
    <property type="project" value="TreeGrafter"/>
</dbReference>
<dbReference type="AlphaFoldDB" id="A0A6L2Q882"/>
<dbReference type="InterPro" id="IPR003604">
    <property type="entry name" value="Matrin/U1-like-C_Znf_C2H2"/>
</dbReference>
<dbReference type="OrthoDB" id="775260at2759"/>